<feature type="compositionally biased region" description="Acidic residues" evidence="1">
    <location>
        <begin position="296"/>
        <end position="307"/>
    </location>
</feature>
<dbReference type="Pfam" id="PF03140">
    <property type="entry name" value="DUF247"/>
    <property type="match status" value="1"/>
</dbReference>
<dbReference type="PANTHER" id="PTHR31549">
    <property type="entry name" value="PROTEIN, PUTATIVE (DUF247)-RELATED-RELATED"/>
    <property type="match status" value="1"/>
</dbReference>
<accession>A0A921R409</accession>
<dbReference type="OMA" id="FRSWKML"/>
<evidence type="ECO:0000313" key="2">
    <source>
        <dbReference type="EMBL" id="KAG0532222.1"/>
    </source>
</evidence>
<evidence type="ECO:0000313" key="3">
    <source>
        <dbReference type="Proteomes" id="UP000807115"/>
    </source>
</evidence>
<dbReference type="Gramene" id="EES06476">
    <property type="protein sequence ID" value="EES06476"/>
    <property type="gene ID" value="SORBI_3004G083900"/>
</dbReference>
<evidence type="ECO:0000256" key="1">
    <source>
        <dbReference type="SAM" id="MobiDB-lite"/>
    </source>
</evidence>
<dbReference type="OrthoDB" id="2356035at2759"/>
<organism evidence="2 3">
    <name type="scientific">Sorghum bicolor</name>
    <name type="common">Sorghum</name>
    <name type="synonym">Sorghum vulgare</name>
    <dbReference type="NCBI Taxonomy" id="4558"/>
    <lineage>
        <taxon>Eukaryota</taxon>
        <taxon>Viridiplantae</taxon>
        <taxon>Streptophyta</taxon>
        <taxon>Embryophyta</taxon>
        <taxon>Tracheophyta</taxon>
        <taxon>Spermatophyta</taxon>
        <taxon>Magnoliopsida</taxon>
        <taxon>Liliopsida</taxon>
        <taxon>Poales</taxon>
        <taxon>Poaceae</taxon>
        <taxon>PACMAD clade</taxon>
        <taxon>Panicoideae</taxon>
        <taxon>Andropogonodae</taxon>
        <taxon>Andropogoneae</taxon>
        <taxon>Sorghinae</taxon>
        <taxon>Sorghum</taxon>
    </lineage>
</organism>
<dbReference type="Proteomes" id="UP000807115">
    <property type="component" value="Chromosome 4"/>
</dbReference>
<dbReference type="AlphaFoldDB" id="A0A921R409"/>
<reference evidence="2" key="1">
    <citation type="journal article" date="2019" name="BMC Genomics">
        <title>A new reference genome for Sorghum bicolor reveals high levels of sequence similarity between sweet and grain genotypes: implications for the genetics of sugar metabolism.</title>
        <authorList>
            <person name="Cooper E.A."/>
            <person name="Brenton Z.W."/>
            <person name="Flinn B.S."/>
            <person name="Jenkins J."/>
            <person name="Shu S."/>
            <person name="Flowers D."/>
            <person name="Luo F."/>
            <person name="Wang Y."/>
            <person name="Xia P."/>
            <person name="Barry K."/>
            <person name="Daum C."/>
            <person name="Lipzen A."/>
            <person name="Yoshinaga Y."/>
            <person name="Schmutz J."/>
            <person name="Saski C."/>
            <person name="Vermerris W."/>
            <person name="Kresovich S."/>
        </authorList>
    </citation>
    <scope>NUCLEOTIDE SEQUENCE</scope>
</reference>
<feature type="region of interest" description="Disordered" evidence="1">
    <location>
        <begin position="286"/>
        <end position="322"/>
    </location>
</feature>
<gene>
    <name evidence="2" type="ORF">BDA96_04G090300</name>
</gene>
<dbReference type="KEGG" id="sbi:8082919"/>
<dbReference type="EMBL" id="CM027683">
    <property type="protein sequence ID" value="KAG0532222.1"/>
    <property type="molecule type" value="Genomic_DNA"/>
</dbReference>
<comment type="caution">
    <text evidence="2">The sequence shown here is derived from an EMBL/GenBank/DDBJ whole genome shotgun (WGS) entry which is preliminary data.</text>
</comment>
<proteinExistence type="predicted"/>
<reference evidence="2" key="2">
    <citation type="submission" date="2020-10" db="EMBL/GenBank/DDBJ databases">
        <authorList>
            <person name="Cooper E.A."/>
            <person name="Brenton Z.W."/>
            <person name="Flinn B.S."/>
            <person name="Jenkins J."/>
            <person name="Shu S."/>
            <person name="Flowers D."/>
            <person name="Luo F."/>
            <person name="Wang Y."/>
            <person name="Xia P."/>
            <person name="Barry K."/>
            <person name="Daum C."/>
            <person name="Lipzen A."/>
            <person name="Yoshinaga Y."/>
            <person name="Schmutz J."/>
            <person name="Saski C."/>
            <person name="Vermerris W."/>
            <person name="Kresovich S."/>
        </authorList>
    </citation>
    <scope>NUCLEOTIDE SEQUENCE</scope>
</reference>
<dbReference type="InterPro" id="IPR004158">
    <property type="entry name" value="DUF247_pln"/>
</dbReference>
<dbReference type="PANTHER" id="PTHR31549:SF120">
    <property type="entry name" value="UPF0481 PROTEIN-RELATED"/>
    <property type="match status" value="1"/>
</dbReference>
<name>A0A921R409_SORBI</name>
<protein>
    <submittedName>
        <fullName evidence="2">Uncharacterized protein</fullName>
    </submittedName>
</protein>
<sequence>MSSSSSEPQQLRARSLVLADVEEQSEDEKRWVGWVEKSLRHETAEALGAAAKVFTVPRSLRETNPEAYAPHVFSLGPYHHDARPELMDMQRFKLAGAKRFEMLFSGGGGGGGHTTIEHLKDRFLAGGLELRIRAVYHRFLDLNDTTLAWMMAIDACFLLDFIENYRRREATDVVSSSANWINAVVRDAMMLENQIPLFVFARALELRHSTRHEAAKALHAVVFRFIMDVSPFKNSASDAANNKRGAAAIGDLAKHAHLLEVLYHFLVPDATLLDDVDDQVVVEEEEESPATAAADGGEEVFSDDDVEAQQATKPTLEQEEEDYDKVKEAASMASRLNVAPVRFIKKNLAKVVGTISRKAPALAALLPVLGKLMQSVDVEAQLNGGGAEHPAEEGGGATAMTAPRADEIRIPSVEALARCGVRFTPAPPEVGIEEGIAFDRATATLRLPVITLDANTEVVLRNLVAYEAVAVRGPLVLARYTELMNGIIDTSKDVKILRRSGVVVNHMKSNKEAAGMWNGMARATRLTKVPRLDAVISAVNAHRSRSLPARLRKLLRRYVFRSWKMLTLVASVGLLLMTALQTFCSAYPCENHWFSGMVLPVPGTTDDPPQ</sequence>